<sequence length="262" mass="28723">MTERQPLFATADPDTGRPALLLLHGMLTSSLHWQPNAALSDHFRLIHVDLPGHGASPPPMTPEEAHPAAIIAAIETIRQRLGITAWHLCGASFGAGIALHYALDHPYTCLSVSFTNSNSALRPAWTVSDLQAQAGLAARIRAGRRDAVRALPYHPAHARRFPSDLRATLTDVAERILPETVALLQQEAIPRLTVRHHLGGLQRRCQLLNGKFERRFQAVRDWLAKAHPRIVIVDLPGGHSVNIENPKDFDAAMIAFLNNSGP</sequence>
<dbReference type="EMBL" id="JAESVN010000015">
    <property type="protein sequence ID" value="MBL4919223.1"/>
    <property type="molecule type" value="Genomic_DNA"/>
</dbReference>
<comment type="caution">
    <text evidence="2">The sequence shown here is derived from an EMBL/GenBank/DDBJ whole genome shotgun (WGS) entry which is preliminary data.</text>
</comment>
<dbReference type="RefSeq" id="WP_202690205.1">
    <property type="nucleotide sequence ID" value="NZ_JAESVN010000015.1"/>
</dbReference>
<gene>
    <name evidence="2" type="ORF">JL811_18550</name>
</gene>
<organism evidence="2 3">
    <name type="scientific">Szabonella alba</name>
    <dbReference type="NCBI Taxonomy" id="2804194"/>
    <lineage>
        <taxon>Bacteria</taxon>
        <taxon>Pseudomonadati</taxon>
        <taxon>Pseudomonadota</taxon>
        <taxon>Alphaproteobacteria</taxon>
        <taxon>Rhodobacterales</taxon>
        <taxon>Paracoccaceae</taxon>
        <taxon>Szabonella</taxon>
    </lineage>
</organism>
<name>A0A8K0VC74_9RHOB</name>
<dbReference type="InterPro" id="IPR029058">
    <property type="entry name" value="AB_hydrolase_fold"/>
</dbReference>
<keyword evidence="3" id="KW-1185">Reference proteome</keyword>
<accession>A0A8K0VC74</accession>
<dbReference type="Gene3D" id="3.40.50.1820">
    <property type="entry name" value="alpha/beta hydrolase"/>
    <property type="match status" value="1"/>
</dbReference>
<evidence type="ECO:0000313" key="3">
    <source>
        <dbReference type="Proteomes" id="UP000648908"/>
    </source>
</evidence>
<dbReference type="GO" id="GO:0016020">
    <property type="term" value="C:membrane"/>
    <property type="evidence" value="ECO:0007669"/>
    <property type="project" value="TreeGrafter"/>
</dbReference>
<keyword evidence="2" id="KW-0378">Hydrolase</keyword>
<evidence type="ECO:0000259" key="1">
    <source>
        <dbReference type="Pfam" id="PF00561"/>
    </source>
</evidence>
<proteinExistence type="predicted"/>
<evidence type="ECO:0000313" key="2">
    <source>
        <dbReference type="EMBL" id="MBL4919223.1"/>
    </source>
</evidence>
<dbReference type="AlphaFoldDB" id="A0A8K0VC74"/>
<dbReference type="Pfam" id="PF00561">
    <property type="entry name" value="Abhydrolase_1"/>
    <property type="match status" value="1"/>
</dbReference>
<dbReference type="Proteomes" id="UP000648908">
    <property type="component" value="Unassembled WGS sequence"/>
</dbReference>
<dbReference type="PANTHER" id="PTHR43798:SF33">
    <property type="entry name" value="HYDROLASE, PUTATIVE (AFU_ORTHOLOGUE AFUA_2G14860)-RELATED"/>
    <property type="match status" value="1"/>
</dbReference>
<reference evidence="2" key="1">
    <citation type="submission" date="2021-01" db="EMBL/GenBank/DDBJ databases">
        <title>Tabrizicola alba sp. nov. a motile alkaliphilic bacterium isolated from a soda lake.</title>
        <authorList>
            <person name="Szuroczki S."/>
            <person name="Abbaszade G."/>
            <person name="Schumann P."/>
            <person name="Toth E."/>
        </authorList>
    </citation>
    <scope>NUCLEOTIDE SEQUENCE</scope>
    <source>
        <strain evidence="2">DMG-N-6</strain>
    </source>
</reference>
<dbReference type="PANTHER" id="PTHR43798">
    <property type="entry name" value="MONOACYLGLYCEROL LIPASE"/>
    <property type="match status" value="1"/>
</dbReference>
<dbReference type="GO" id="GO:0016787">
    <property type="term" value="F:hydrolase activity"/>
    <property type="evidence" value="ECO:0007669"/>
    <property type="project" value="UniProtKB-KW"/>
</dbReference>
<feature type="domain" description="AB hydrolase-1" evidence="1">
    <location>
        <begin position="18"/>
        <end position="246"/>
    </location>
</feature>
<dbReference type="InterPro" id="IPR000073">
    <property type="entry name" value="AB_hydrolase_1"/>
</dbReference>
<dbReference type="InterPro" id="IPR050266">
    <property type="entry name" value="AB_hydrolase_sf"/>
</dbReference>
<dbReference type="SUPFAM" id="SSF53474">
    <property type="entry name" value="alpha/beta-Hydrolases"/>
    <property type="match status" value="1"/>
</dbReference>
<protein>
    <submittedName>
        <fullName evidence="2">Alpha/beta fold hydrolase</fullName>
    </submittedName>
</protein>